<evidence type="ECO:0000313" key="2">
    <source>
        <dbReference type="Proteomes" id="UP000324800"/>
    </source>
</evidence>
<protein>
    <submittedName>
        <fullName evidence="1">Uncharacterized protein</fullName>
    </submittedName>
</protein>
<accession>A0A5J4TWD8</accession>
<name>A0A5J4TWD8_9EUKA</name>
<proteinExistence type="predicted"/>
<evidence type="ECO:0000313" key="1">
    <source>
        <dbReference type="EMBL" id="KAA6362390.1"/>
    </source>
</evidence>
<dbReference type="AlphaFoldDB" id="A0A5J4TWD8"/>
<organism evidence="1 2">
    <name type="scientific">Streblomastix strix</name>
    <dbReference type="NCBI Taxonomy" id="222440"/>
    <lineage>
        <taxon>Eukaryota</taxon>
        <taxon>Metamonada</taxon>
        <taxon>Preaxostyla</taxon>
        <taxon>Oxymonadida</taxon>
        <taxon>Streblomastigidae</taxon>
        <taxon>Streblomastix</taxon>
    </lineage>
</organism>
<dbReference type="Proteomes" id="UP000324800">
    <property type="component" value="Unassembled WGS sequence"/>
</dbReference>
<gene>
    <name evidence="1" type="ORF">EZS28_042083</name>
</gene>
<comment type="caution">
    <text evidence="1">The sequence shown here is derived from an EMBL/GenBank/DDBJ whole genome shotgun (WGS) entry which is preliminary data.</text>
</comment>
<dbReference type="EMBL" id="SNRW01024259">
    <property type="protein sequence ID" value="KAA6362390.1"/>
    <property type="molecule type" value="Genomic_DNA"/>
</dbReference>
<reference evidence="1 2" key="1">
    <citation type="submission" date="2019-03" db="EMBL/GenBank/DDBJ databases">
        <title>Single cell metagenomics reveals metabolic interactions within the superorganism composed of flagellate Streblomastix strix and complex community of Bacteroidetes bacteria on its surface.</title>
        <authorList>
            <person name="Treitli S.C."/>
            <person name="Kolisko M."/>
            <person name="Husnik F."/>
            <person name="Keeling P."/>
            <person name="Hampl V."/>
        </authorList>
    </citation>
    <scope>NUCLEOTIDE SEQUENCE [LARGE SCALE GENOMIC DNA]</scope>
    <source>
        <strain evidence="1">ST1C</strain>
    </source>
</reference>
<sequence length="68" mass="7880">METNMITENTESVLLVKMPHFSVKHNTDSLCYPNYSRFETAGLTKPTVQTIKSDYGRRQLLQYQIVLV</sequence>